<dbReference type="FunFam" id="3.90.580.10:FF:000001">
    <property type="entry name" value="DNA primase"/>
    <property type="match status" value="1"/>
</dbReference>
<evidence type="ECO:0000256" key="6">
    <source>
        <dbReference type="ARBA" id="ARBA00022723"/>
    </source>
</evidence>
<evidence type="ECO:0000256" key="13">
    <source>
        <dbReference type="PIRNR" id="PIRNR002811"/>
    </source>
</evidence>
<keyword evidence="2 12" id="KW-0639">Primosome</keyword>
<evidence type="ECO:0000256" key="10">
    <source>
        <dbReference type="ARBA" id="ARBA00023125"/>
    </source>
</evidence>
<dbReference type="SMART" id="SM00493">
    <property type="entry name" value="TOPRIM"/>
    <property type="match status" value="1"/>
</dbReference>
<comment type="function">
    <text evidence="12 13">RNA polymerase that catalyzes the synthesis of short RNA molecules used as primers for DNA polymerase during DNA replication.</text>
</comment>
<evidence type="ECO:0000256" key="11">
    <source>
        <dbReference type="ARBA" id="ARBA00023163"/>
    </source>
</evidence>
<reference evidence="16 17" key="1">
    <citation type="submission" date="2016-11" db="EMBL/GenBank/DDBJ databases">
        <authorList>
            <person name="Jaros S."/>
            <person name="Januszkiewicz K."/>
            <person name="Wedrychowicz H."/>
        </authorList>
    </citation>
    <scope>NUCLEOTIDE SEQUENCE [LARGE SCALE GENOMIC DNA]</scope>
    <source>
        <strain evidence="16 17">DSM 14809</strain>
    </source>
</reference>
<dbReference type="InterPro" id="IPR019475">
    <property type="entry name" value="DNA_primase_DnaB-bd"/>
</dbReference>
<feature type="zinc finger region" description="CHC2-type" evidence="12 14">
    <location>
        <begin position="39"/>
        <end position="63"/>
    </location>
</feature>
<keyword evidence="8 12" id="KW-0862">Zinc</keyword>
<comment type="catalytic activity">
    <reaction evidence="12">
        <text>ssDNA + n NTP = ssDNA/pppN(pN)n-1 hybrid + (n-1) diphosphate.</text>
        <dbReference type="EC" id="2.7.7.101"/>
    </reaction>
</comment>
<dbReference type="InterPro" id="IPR037068">
    <property type="entry name" value="DNA_primase_core_N_sf"/>
</dbReference>
<dbReference type="InterPro" id="IPR030846">
    <property type="entry name" value="DnaG_bac"/>
</dbReference>
<dbReference type="Gene3D" id="3.90.980.10">
    <property type="entry name" value="DNA primase, catalytic core, N-terminal domain"/>
    <property type="match status" value="1"/>
</dbReference>
<dbReference type="Proteomes" id="UP000184185">
    <property type="component" value="Unassembled WGS sequence"/>
</dbReference>
<gene>
    <name evidence="12" type="primary">dnaG</name>
    <name evidence="16" type="ORF">SAMN02745725_02089</name>
</gene>
<evidence type="ECO:0000256" key="9">
    <source>
        <dbReference type="ARBA" id="ARBA00022842"/>
    </source>
</evidence>
<evidence type="ECO:0000313" key="16">
    <source>
        <dbReference type="EMBL" id="SHJ25302.1"/>
    </source>
</evidence>
<dbReference type="GO" id="GO:0008270">
    <property type="term" value="F:zinc ion binding"/>
    <property type="evidence" value="ECO:0007669"/>
    <property type="project" value="UniProtKB-UniRule"/>
</dbReference>
<evidence type="ECO:0000313" key="17">
    <source>
        <dbReference type="Proteomes" id="UP000184185"/>
    </source>
</evidence>
<keyword evidence="3 12" id="KW-0808">Transferase</keyword>
<name>A0A1M6HSW2_PSEXY</name>
<dbReference type="GO" id="GO:0003677">
    <property type="term" value="F:DNA binding"/>
    <property type="evidence" value="ECO:0007669"/>
    <property type="project" value="UniProtKB-KW"/>
</dbReference>
<dbReference type="InterPro" id="IPR050219">
    <property type="entry name" value="DnaG_primase"/>
</dbReference>
<keyword evidence="5 12" id="KW-0235">DNA replication</keyword>
<dbReference type="STRING" id="185007.SAMN02910350_02050"/>
<sequence length="590" mass="67340">MAIYPEEVVEEVRNRTNIVDVISQYVNLQKKGSQYFGLCPFHNEKTGSFSVSPQKQMYYCFGCGKGGNVFSFLMDYENMTFKEAVEELAPRCGVTLPQRELTAQERQRADRRSRLFEINKDAAAYYYKMLRSDAGKQAMEYFTKRELTPDTMHKFGLGCTSKYSDSLYKYLREKGYDDNILKDCGLVTIDEKRGGHDKFWNRAMFPIFDANGKVVAFGGRVMGDGEPKYLNSPETEIFNKSKTLFGLYFARKTRREQFILCEGYMDVISLHQAGFDNAVASLGTALTEGHAGMLKRYVKDVYLSYDSDGAGQKAALRAIPILKNAGISCRIINMSPYKDPDEFIKNLGAEEYEKRIQNAENSFMYQVRMLQNNYDMTDPEKKSDFQKEAARMIVMEFPTQLERENYTESVAAKFNIPKDALAKYILELGQSGITARRELGSGDDYQKKSLKPKDDGMKMSQRLLLTWLVETPDVYPKISLYVNPEDFEAGVYRTVAEEVFKYCDEGNPVDTARIVDLFMEDEERKTVAALFNTTVGELTDNSDLSKALKETLLRIKKNSLELAQKNGADLKSLVEGKKTLQRLERLDISL</sequence>
<accession>A0A1M6HSW2</accession>
<dbReference type="PROSITE" id="PS50880">
    <property type="entry name" value="TOPRIM"/>
    <property type="match status" value="1"/>
</dbReference>
<evidence type="ECO:0000259" key="15">
    <source>
        <dbReference type="PROSITE" id="PS50880"/>
    </source>
</evidence>
<dbReference type="Gene3D" id="1.10.860.10">
    <property type="entry name" value="DNAb Helicase, Chain A"/>
    <property type="match status" value="1"/>
</dbReference>
<dbReference type="HAMAP" id="MF_00974">
    <property type="entry name" value="DNA_primase_DnaG"/>
    <property type="match status" value="1"/>
</dbReference>
<evidence type="ECO:0000256" key="5">
    <source>
        <dbReference type="ARBA" id="ARBA00022705"/>
    </source>
</evidence>
<evidence type="ECO:0000256" key="2">
    <source>
        <dbReference type="ARBA" id="ARBA00022515"/>
    </source>
</evidence>
<comment type="domain">
    <text evidence="12">Contains an N-terminal zinc-binding domain, a central core domain that contains the primase activity, and a C-terminal DnaB-binding domain.</text>
</comment>
<evidence type="ECO:0000256" key="7">
    <source>
        <dbReference type="ARBA" id="ARBA00022771"/>
    </source>
</evidence>
<dbReference type="FunFam" id="3.40.1360.10:FF:000002">
    <property type="entry name" value="DNA primase"/>
    <property type="match status" value="1"/>
</dbReference>
<dbReference type="InterPro" id="IPR002694">
    <property type="entry name" value="Znf_CHC2"/>
</dbReference>
<dbReference type="GO" id="GO:0000428">
    <property type="term" value="C:DNA-directed RNA polymerase complex"/>
    <property type="evidence" value="ECO:0007669"/>
    <property type="project" value="UniProtKB-KW"/>
</dbReference>
<evidence type="ECO:0000256" key="4">
    <source>
        <dbReference type="ARBA" id="ARBA00022695"/>
    </source>
</evidence>
<dbReference type="InterPro" id="IPR013264">
    <property type="entry name" value="DNAG_N"/>
</dbReference>
<dbReference type="Pfam" id="PF08275">
    <property type="entry name" value="DNAG_N"/>
    <property type="match status" value="1"/>
</dbReference>
<dbReference type="NCBIfam" id="TIGR01391">
    <property type="entry name" value="dnaG"/>
    <property type="match status" value="1"/>
</dbReference>
<comment type="similarity">
    <text evidence="12 13">Belongs to the DnaG primase family.</text>
</comment>
<keyword evidence="1 12" id="KW-0240">DNA-directed RNA polymerase</keyword>
<evidence type="ECO:0000256" key="3">
    <source>
        <dbReference type="ARBA" id="ARBA00022679"/>
    </source>
</evidence>
<proteinExistence type="inferred from homology"/>
<dbReference type="Gene3D" id="3.90.580.10">
    <property type="entry name" value="Zinc finger, CHC2-type domain"/>
    <property type="match status" value="1"/>
</dbReference>
<dbReference type="GO" id="GO:0005737">
    <property type="term" value="C:cytoplasm"/>
    <property type="evidence" value="ECO:0007669"/>
    <property type="project" value="TreeGrafter"/>
</dbReference>
<keyword evidence="17" id="KW-1185">Reference proteome</keyword>
<dbReference type="GO" id="GO:0006269">
    <property type="term" value="P:DNA replication, synthesis of primer"/>
    <property type="evidence" value="ECO:0007669"/>
    <property type="project" value="UniProtKB-UniRule"/>
</dbReference>
<evidence type="ECO:0000256" key="14">
    <source>
        <dbReference type="PIRSR" id="PIRSR002811-1"/>
    </source>
</evidence>
<keyword evidence="7 12" id="KW-0863">Zinc-finger</keyword>
<dbReference type="PANTHER" id="PTHR30313">
    <property type="entry name" value="DNA PRIMASE"/>
    <property type="match status" value="1"/>
</dbReference>
<dbReference type="InterPro" id="IPR006295">
    <property type="entry name" value="DNA_primase_DnaG"/>
</dbReference>
<keyword evidence="9" id="KW-0460">Magnesium</keyword>
<organism evidence="16 17">
    <name type="scientific">Pseudobutyrivibrio xylanivorans DSM 14809</name>
    <dbReference type="NCBI Taxonomy" id="1123012"/>
    <lineage>
        <taxon>Bacteria</taxon>
        <taxon>Bacillati</taxon>
        <taxon>Bacillota</taxon>
        <taxon>Clostridia</taxon>
        <taxon>Lachnospirales</taxon>
        <taxon>Lachnospiraceae</taxon>
        <taxon>Pseudobutyrivibrio</taxon>
    </lineage>
</organism>
<dbReference type="GO" id="GO:0003899">
    <property type="term" value="F:DNA-directed RNA polymerase activity"/>
    <property type="evidence" value="ECO:0007669"/>
    <property type="project" value="UniProtKB-UniRule"/>
</dbReference>
<evidence type="ECO:0000256" key="1">
    <source>
        <dbReference type="ARBA" id="ARBA00022478"/>
    </source>
</evidence>
<dbReference type="InterPro" id="IPR016136">
    <property type="entry name" value="DNA_helicase_N/primase_C"/>
</dbReference>
<keyword evidence="4 12" id="KW-0548">Nucleotidyltransferase</keyword>
<dbReference type="AlphaFoldDB" id="A0A1M6HSW2"/>
<keyword evidence="10 12" id="KW-0238">DNA-binding</keyword>
<dbReference type="InterPro" id="IPR006171">
    <property type="entry name" value="TOPRIM_dom"/>
</dbReference>
<evidence type="ECO:0000256" key="12">
    <source>
        <dbReference type="HAMAP-Rule" id="MF_00974"/>
    </source>
</evidence>
<dbReference type="SUPFAM" id="SSF56731">
    <property type="entry name" value="DNA primase core"/>
    <property type="match status" value="1"/>
</dbReference>
<dbReference type="SMART" id="SM00400">
    <property type="entry name" value="ZnF_CHCC"/>
    <property type="match status" value="1"/>
</dbReference>
<dbReference type="InterPro" id="IPR036977">
    <property type="entry name" value="DNA_primase_Znf_CHC2"/>
</dbReference>
<dbReference type="EMBL" id="FQYQ01000014">
    <property type="protein sequence ID" value="SHJ25302.1"/>
    <property type="molecule type" value="Genomic_DNA"/>
</dbReference>
<dbReference type="Pfam" id="PF13155">
    <property type="entry name" value="Toprim_2"/>
    <property type="match status" value="1"/>
</dbReference>
<comment type="cofactor">
    <cofactor evidence="12 13 14">
        <name>Zn(2+)</name>
        <dbReference type="ChEBI" id="CHEBI:29105"/>
    </cofactor>
    <text evidence="12 13 14">Binds 1 zinc ion per monomer.</text>
</comment>
<dbReference type="EC" id="2.7.7.101" evidence="12"/>
<dbReference type="Gene3D" id="3.40.1360.10">
    <property type="match status" value="1"/>
</dbReference>
<dbReference type="PIRSF" id="PIRSF002811">
    <property type="entry name" value="DnaG"/>
    <property type="match status" value="1"/>
</dbReference>
<dbReference type="InterPro" id="IPR034151">
    <property type="entry name" value="TOPRIM_DnaG_bac"/>
</dbReference>
<dbReference type="RefSeq" id="WP_072917457.1">
    <property type="nucleotide sequence ID" value="NZ_FQYQ01000014.1"/>
</dbReference>
<dbReference type="PANTHER" id="PTHR30313:SF2">
    <property type="entry name" value="DNA PRIMASE"/>
    <property type="match status" value="1"/>
</dbReference>
<feature type="domain" description="Toprim" evidence="15">
    <location>
        <begin position="256"/>
        <end position="337"/>
    </location>
</feature>
<evidence type="ECO:0000256" key="8">
    <source>
        <dbReference type="ARBA" id="ARBA00022833"/>
    </source>
</evidence>
<keyword evidence="6 12" id="KW-0479">Metal-binding</keyword>
<dbReference type="Pfam" id="PF10410">
    <property type="entry name" value="DnaB_bind"/>
    <property type="match status" value="1"/>
</dbReference>
<keyword evidence="11 12" id="KW-0804">Transcription</keyword>
<protein>
    <recommendedName>
        <fullName evidence="12 13">DNA primase</fullName>
        <ecNumber evidence="12">2.7.7.101</ecNumber>
    </recommendedName>
</protein>
<comment type="subunit">
    <text evidence="12">Monomer. Interacts with DnaB.</text>
</comment>
<dbReference type="GO" id="GO:1990077">
    <property type="term" value="C:primosome complex"/>
    <property type="evidence" value="ECO:0007669"/>
    <property type="project" value="UniProtKB-KW"/>
</dbReference>
<dbReference type="CDD" id="cd03364">
    <property type="entry name" value="TOPRIM_DnaG_primases"/>
    <property type="match status" value="1"/>
</dbReference>
<dbReference type="Pfam" id="PF01807">
    <property type="entry name" value="Zn_ribbon_DnaG"/>
    <property type="match status" value="1"/>
</dbReference>
<dbReference type="SUPFAM" id="SSF57783">
    <property type="entry name" value="Zinc beta-ribbon"/>
    <property type="match status" value="1"/>
</dbReference>
<dbReference type="OrthoDB" id="9803773at2"/>